<evidence type="ECO:0000313" key="3">
    <source>
        <dbReference type="Proteomes" id="UP000321574"/>
    </source>
</evidence>
<keyword evidence="3" id="KW-1185">Reference proteome</keyword>
<dbReference type="Pfam" id="PF10710">
    <property type="entry name" value="DUF2512"/>
    <property type="match status" value="1"/>
</dbReference>
<evidence type="ECO:0000313" key="2">
    <source>
        <dbReference type="EMBL" id="TXL63664.1"/>
    </source>
</evidence>
<feature type="transmembrane region" description="Helical" evidence="1">
    <location>
        <begin position="7"/>
        <end position="25"/>
    </location>
</feature>
<feature type="transmembrane region" description="Helical" evidence="1">
    <location>
        <begin position="31"/>
        <end position="52"/>
    </location>
</feature>
<accession>A0A5C8NPG0</accession>
<reference evidence="2 3" key="1">
    <citation type="submission" date="2019-06" db="EMBL/GenBank/DDBJ databases">
        <title>Cerasibacillus sp. nov., isolated from maize field.</title>
        <authorList>
            <person name="Lin S.-Y."/>
            <person name="Tsai C.-F."/>
            <person name="Young C.-C."/>
        </authorList>
    </citation>
    <scope>NUCLEOTIDE SEQUENCE [LARGE SCALE GENOMIC DNA]</scope>
    <source>
        <strain evidence="2 3">CC-CFT480</strain>
    </source>
</reference>
<dbReference type="EMBL" id="VDUW01000007">
    <property type="protein sequence ID" value="TXL63664.1"/>
    <property type="molecule type" value="Genomic_DNA"/>
</dbReference>
<proteinExistence type="predicted"/>
<sequence length="150" mass="17374">MEHMKILGIKFAVIFVIVLSMFGIFDHMPIVNLFWISLLTTAVSYVIGDLFLFKWFGNVVALVLDFGLAFVMFWFLGNFFIGTGYPVIPMAFFAAFFFFCSELFVHGYMLHLFSDTDKPVETRDFRTLKELQVEFADEADIEKSQSEENK</sequence>
<dbReference type="RefSeq" id="WP_147668133.1">
    <property type="nucleotide sequence ID" value="NZ_VDUW01000007.1"/>
</dbReference>
<dbReference type="InterPro" id="IPR019649">
    <property type="entry name" value="DUF2512"/>
</dbReference>
<keyword evidence="1" id="KW-0472">Membrane</keyword>
<organism evidence="2 3">
    <name type="scientific">Cerasibacillus terrae</name>
    <dbReference type="NCBI Taxonomy" id="2498845"/>
    <lineage>
        <taxon>Bacteria</taxon>
        <taxon>Bacillati</taxon>
        <taxon>Bacillota</taxon>
        <taxon>Bacilli</taxon>
        <taxon>Bacillales</taxon>
        <taxon>Bacillaceae</taxon>
        <taxon>Cerasibacillus</taxon>
    </lineage>
</organism>
<dbReference type="AlphaFoldDB" id="A0A5C8NPG0"/>
<dbReference type="Proteomes" id="UP000321574">
    <property type="component" value="Unassembled WGS sequence"/>
</dbReference>
<feature type="transmembrane region" description="Helical" evidence="1">
    <location>
        <begin position="87"/>
        <end position="105"/>
    </location>
</feature>
<feature type="transmembrane region" description="Helical" evidence="1">
    <location>
        <begin position="59"/>
        <end position="81"/>
    </location>
</feature>
<keyword evidence="1" id="KW-1133">Transmembrane helix</keyword>
<dbReference type="OrthoDB" id="2111682at2"/>
<evidence type="ECO:0000256" key="1">
    <source>
        <dbReference type="SAM" id="Phobius"/>
    </source>
</evidence>
<name>A0A5C8NPG0_9BACI</name>
<comment type="caution">
    <text evidence="2">The sequence shown here is derived from an EMBL/GenBank/DDBJ whole genome shotgun (WGS) entry which is preliminary data.</text>
</comment>
<protein>
    <submittedName>
        <fullName evidence="2">DUF2512 family protein</fullName>
    </submittedName>
</protein>
<keyword evidence="1" id="KW-0812">Transmembrane</keyword>
<gene>
    <name evidence="2" type="ORF">FHP05_10815</name>
</gene>